<feature type="domain" description="TonB-dependent transporter Oar-like beta-barrel" evidence="9">
    <location>
        <begin position="337"/>
        <end position="860"/>
    </location>
</feature>
<dbReference type="SUPFAM" id="SSF56935">
    <property type="entry name" value="Porins"/>
    <property type="match status" value="1"/>
</dbReference>
<dbReference type="Gene3D" id="2.60.40.1120">
    <property type="entry name" value="Carboxypeptidase-like, regulatory domain"/>
    <property type="match status" value="1"/>
</dbReference>
<evidence type="ECO:0000313" key="11">
    <source>
        <dbReference type="Proteomes" id="UP000709336"/>
    </source>
</evidence>
<evidence type="ECO:0000256" key="4">
    <source>
        <dbReference type="ARBA" id="ARBA00022692"/>
    </source>
</evidence>
<reference evidence="10 11" key="1">
    <citation type="submission" date="2020-03" db="EMBL/GenBank/DDBJ databases">
        <title>Alteromonas ponticola sp. nov., isolated from seawater.</title>
        <authorList>
            <person name="Yoon J.-H."/>
            <person name="Kim Y.-O."/>
        </authorList>
    </citation>
    <scope>NUCLEOTIDE SEQUENCE [LARGE SCALE GENOMIC DNA]</scope>
    <source>
        <strain evidence="10 11">MYP5</strain>
    </source>
</reference>
<evidence type="ECO:0000256" key="7">
    <source>
        <dbReference type="PROSITE-ProRule" id="PRU01360"/>
    </source>
</evidence>
<dbReference type="SUPFAM" id="SSF49452">
    <property type="entry name" value="Starch-binding domain-like"/>
    <property type="match status" value="1"/>
</dbReference>
<evidence type="ECO:0000256" key="5">
    <source>
        <dbReference type="ARBA" id="ARBA00023136"/>
    </source>
</evidence>
<keyword evidence="6 7" id="KW-0998">Cell outer membrane</keyword>
<sequence length="972" mass="108421">MKIKPGLFKRNALSVALAVASLSVVSLPTLAGIDDATLRGKIVEQTIPKAGVEVVARDVERGYTSKTKTRADGSYIFTGLKPGTYLVTVAGSSEQVTLLVGQSAKVNFDVEQSPGDNIERISVTGVRLESFSGGEVGTNITPEMIQRLPQGDRNFLAFADLAPGVQIERGGNGEINVRGGAQNINKINVFLDGVSQKDYVLKGGVTGQDSSRGNPFPQAAISEYRVITQNYKAEYEHVSSAAITAVTKSGTNEFHGEVFYDFTDEGLREAEPNEADGKTPSSTEQYGATFSGPIIKDSLHFLTSYEEKAYETPKDVVGGDQITNFTLPAEYQAMLGSFPGEFNEQLFFGKLDWSIDDRQMLEGSIKIRDEDSYNFGGASTLSHAGNSQVEEQRVNLKYTYDGDYFTNEVRLTTEDVEWSQAPAQFAPAQLLETASRQRLLNVGGNGGLQTKGQKGWSIQNDLTIFDLEWNGYHVIKTGVKYKVIDLEILQQHNTNPQYRYNVEFNGAGTFNLVQPYQVDWFVPAAGSEVGGEFVSEQKQYGFYIQDDWEVNERLTLNLGIRYDYEDNPTYTDYVTPADLVATLNGWDNVQNTDYDISKYISTGSERSNYSGAWAPRVGFTYLLDDNGDHSLFGGFGRSYDRNQFDYIKNEVFRGSFATAQFNFLGDPDNPCDVAQNNCVEWDPAYLTQAGLDSLATSIEVKDEAHLLPNDLDLPYADQASLGVRSNLGEWQTEISISRVESHDQFSWYLGNRRENGEFFEPGQIWGPPWGFGLPDRGRSLLIGRNDGETTTDSIFFKLNRPHTDNWGMNLSYTFSDGNENRLTNNLFNLDYPTDFGYGSYPVAEVPDHVLVITGSYDLPWEIMLSGKFTYKSSPYKQYVNTANGPGQQFFDRIKPDEAEYHSVDVSISKDFATDYVIKDSALWVRLDISNLFNHSNYRDFILGDNSDEFGDPNLNSSTYGRRMVKLSAGWRF</sequence>
<evidence type="ECO:0000313" key="10">
    <source>
        <dbReference type="EMBL" id="NMH61490.1"/>
    </source>
</evidence>
<evidence type="ECO:0000256" key="2">
    <source>
        <dbReference type="ARBA" id="ARBA00022448"/>
    </source>
</evidence>
<dbReference type="RefSeq" id="WP_169212052.1">
    <property type="nucleotide sequence ID" value="NZ_JAATNW010000010.1"/>
</dbReference>
<dbReference type="InterPro" id="IPR039426">
    <property type="entry name" value="TonB-dep_rcpt-like"/>
</dbReference>
<keyword evidence="5 7" id="KW-0472">Membrane</keyword>
<keyword evidence="3 7" id="KW-1134">Transmembrane beta strand</keyword>
<name>A0ABX1R4X1_9ALTE</name>
<gene>
    <name evidence="10" type="ORF">HCJ96_15780</name>
</gene>
<protein>
    <submittedName>
        <fullName evidence="10">TonB-dependent receptor</fullName>
    </submittedName>
</protein>
<dbReference type="InterPro" id="IPR037066">
    <property type="entry name" value="Plug_dom_sf"/>
</dbReference>
<dbReference type="InterPro" id="IPR013784">
    <property type="entry name" value="Carb-bd-like_fold"/>
</dbReference>
<comment type="subcellular location">
    <subcellularLocation>
        <location evidence="1 7">Cell outer membrane</location>
        <topology evidence="1 7">Multi-pass membrane protein</topology>
    </subcellularLocation>
</comment>
<keyword evidence="11" id="KW-1185">Reference proteome</keyword>
<feature type="chain" id="PRO_5046168203" evidence="8">
    <location>
        <begin position="32"/>
        <end position="972"/>
    </location>
</feature>
<dbReference type="InterPro" id="IPR057601">
    <property type="entry name" value="Oar-like_b-barrel"/>
</dbReference>
<dbReference type="Proteomes" id="UP000709336">
    <property type="component" value="Unassembled WGS sequence"/>
</dbReference>
<proteinExistence type="inferred from homology"/>
<dbReference type="PANTHER" id="PTHR30069:SF46">
    <property type="entry name" value="OAR PROTEIN"/>
    <property type="match status" value="1"/>
</dbReference>
<dbReference type="Gene3D" id="2.170.130.10">
    <property type="entry name" value="TonB-dependent receptor, plug domain"/>
    <property type="match status" value="1"/>
</dbReference>
<evidence type="ECO:0000256" key="6">
    <source>
        <dbReference type="ARBA" id="ARBA00023237"/>
    </source>
</evidence>
<accession>A0ABX1R4X1</accession>
<keyword evidence="2 7" id="KW-0813">Transport</keyword>
<dbReference type="Pfam" id="PF25183">
    <property type="entry name" value="OMP_b-brl_4"/>
    <property type="match status" value="2"/>
</dbReference>
<keyword evidence="10" id="KW-0675">Receptor</keyword>
<comment type="similarity">
    <text evidence="7">Belongs to the TonB-dependent receptor family.</text>
</comment>
<keyword evidence="8" id="KW-0732">Signal</keyword>
<organism evidence="10 11">
    <name type="scientific">Alteromonas ponticola</name>
    <dbReference type="NCBI Taxonomy" id="2720613"/>
    <lineage>
        <taxon>Bacteria</taxon>
        <taxon>Pseudomonadati</taxon>
        <taxon>Pseudomonadota</taxon>
        <taxon>Gammaproteobacteria</taxon>
        <taxon>Alteromonadales</taxon>
        <taxon>Alteromonadaceae</taxon>
        <taxon>Alteromonas/Salinimonas group</taxon>
        <taxon>Alteromonas</taxon>
    </lineage>
</organism>
<keyword evidence="4 7" id="KW-0812">Transmembrane</keyword>
<dbReference type="InterPro" id="IPR036942">
    <property type="entry name" value="Beta-barrel_TonB_sf"/>
</dbReference>
<feature type="signal peptide" evidence="8">
    <location>
        <begin position="1"/>
        <end position="31"/>
    </location>
</feature>
<dbReference type="PANTHER" id="PTHR30069">
    <property type="entry name" value="TONB-DEPENDENT OUTER MEMBRANE RECEPTOR"/>
    <property type="match status" value="1"/>
</dbReference>
<dbReference type="EMBL" id="JAATNW010000010">
    <property type="protein sequence ID" value="NMH61490.1"/>
    <property type="molecule type" value="Genomic_DNA"/>
</dbReference>
<evidence type="ECO:0000256" key="1">
    <source>
        <dbReference type="ARBA" id="ARBA00004571"/>
    </source>
</evidence>
<dbReference type="Gene3D" id="2.40.170.20">
    <property type="entry name" value="TonB-dependent receptor, beta-barrel domain"/>
    <property type="match status" value="1"/>
</dbReference>
<dbReference type="PROSITE" id="PS52016">
    <property type="entry name" value="TONB_DEPENDENT_REC_3"/>
    <property type="match status" value="1"/>
</dbReference>
<evidence type="ECO:0000256" key="8">
    <source>
        <dbReference type="SAM" id="SignalP"/>
    </source>
</evidence>
<feature type="domain" description="TonB-dependent transporter Oar-like beta-barrel" evidence="9">
    <location>
        <begin position="246"/>
        <end position="313"/>
    </location>
</feature>
<evidence type="ECO:0000256" key="3">
    <source>
        <dbReference type="ARBA" id="ARBA00022452"/>
    </source>
</evidence>
<evidence type="ECO:0000259" key="9">
    <source>
        <dbReference type="Pfam" id="PF25183"/>
    </source>
</evidence>
<dbReference type="Pfam" id="PF13620">
    <property type="entry name" value="CarboxypepD_reg"/>
    <property type="match status" value="1"/>
</dbReference>
<comment type="caution">
    <text evidence="10">The sequence shown here is derived from an EMBL/GenBank/DDBJ whole genome shotgun (WGS) entry which is preliminary data.</text>
</comment>